<organism evidence="1 2">
    <name type="scientific">Halomonas shengliensis</name>
    <dbReference type="NCBI Taxonomy" id="419597"/>
    <lineage>
        <taxon>Bacteria</taxon>
        <taxon>Pseudomonadati</taxon>
        <taxon>Pseudomonadota</taxon>
        <taxon>Gammaproteobacteria</taxon>
        <taxon>Oceanospirillales</taxon>
        <taxon>Halomonadaceae</taxon>
        <taxon>Halomonas</taxon>
    </lineage>
</organism>
<dbReference type="RefSeq" id="WP_089681181.1">
    <property type="nucleotide sequence ID" value="NZ_FNIV01000017.1"/>
</dbReference>
<sequence length="68" mass="7637">MIYPTIFPHRSNRRARAAAHRAMAMAALTSNSSLGVRYRRYHAHMRKAEALSRAADAIALEVVQEVSE</sequence>
<evidence type="ECO:0000313" key="1">
    <source>
        <dbReference type="EMBL" id="SDO94373.1"/>
    </source>
</evidence>
<protein>
    <submittedName>
        <fullName evidence="1">Uncharacterized protein</fullName>
    </submittedName>
</protein>
<gene>
    <name evidence="1" type="ORF">SAMN04487957_1174</name>
</gene>
<dbReference type="AlphaFoldDB" id="A0A1H0NNY1"/>
<dbReference type="Proteomes" id="UP000199075">
    <property type="component" value="Unassembled WGS sequence"/>
</dbReference>
<dbReference type="EMBL" id="FNIV01000017">
    <property type="protein sequence ID" value="SDO94373.1"/>
    <property type="molecule type" value="Genomic_DNA"/>
</dbReference>
<dbReference type="OrthoDB" id="6174622at2"/>
<evidence type="ECO:0000313" key="2">
    <source>
        <dbReference type="Proteomes" id="UP000199075"/>
    </source>
</evidence>
<keyword evidence="2" id="KW-1185">Reference proteome</keyword>
<proteinExistence type="predicted"/>
<accession>A0A1H0NNY1</accession>
<dbReference type="STRING" id="419597.SAMN04487957_1174"/>
<reference evidence="2" key="1">
    <citation type="submission" date="2016-10" db="EMBL/GenBank/DDBJ databases">
        <authorList>
            <person name="Varghese N."/>
            <person name="Submissions S."/>
        </authorList>
    </citation>
    <scope>NUCLEOTIDE SEQUENCE [LARGE SCALE GENOMIC DNA]</scope>
    <source>
        <strain evidence="2">CGMCC 1.6444</strain>
    </source>
</reference>
<name>A0A1H0NNY1_9GAMM</name>